<dbReference type="InterPro" id="IPR029063">
    <property type="entry name" value="SAM-dependent_MTases_sf"/>
</dbReference>
<sequence length="279" mass="32337">MIENCSVADLEQLELDLLLEAVKTRYSYDFHDYAKASMIRRVRKYMDQSGIHHVSELIPLFLHDNRAFYRFVKSLSVVVTEMFRDPDVFKALREEVIPVLKTYPFIKIWHAGCASGQEVYSMAILLEEEGLLDRCQIYATDFNDDALKLAKKGIYPAEDIELYKKNYSLSGGKSELSNYWVSLYDSIKINSRLAERVTFANHNLVTDGVFGEMNLVMCRNVLIYFNEQLQDRALTLINDSLCPRGFLCIGRRENLKFSQIRNHLDDVSNTLRIYRKVGS</sequence>
<evidence type="ECO:0000259" key="1">
    <source>
        <dbReference type="PROSITE" id="PS50123"/>
    </source>
</evidence>
<dbReference type="AlphaFoldDB" id="A0A081K8J3"/>
<proteinExistence type="predicted"/>
<keyword evidence="3" id="KW-1185">Reference proteome</keyword>
<dbReference type="eggNOG" id="COG1352">
    <property type="taxonomic scope" value="Bacteria"/>
</dbReference>
<name>A0A081K8J3_9GAMM</name>
<dbReference type="SUPFAM" id="SSF53335">
    <property type="entry name" value="S-adenosyl-L-methionine-dependent methyltransferases"/>
    <property type="match status" value="1"/>
</dbReference>
<dbReference type="Pfam" id="PF01739">
    <property type="entry name" value="CheR"/>
    <property type="match status" value="1"/>
</dbReference>
<dbReference type="GO" id="GO:0008757">
    <property type="term" value="F:S-adenosylmethionine-dependent methyltransferase activity"/>
    <property type="evidence" value="ECO:0007669"/>
    <property type="project" value="InterPro"/>
</dbReference>
<dbReference type="Proteomes" id="UP000027997">
    <property type="component" value="Unassembled WGS sequence"/>
</dbReference>
<dbReference type="Gene3D" id="3.40.50.150">
    <property type="entry name" value="Vaccinia Virus protein VP39"/>
    <property type="match status" value="1"/>
</dbReference>
<reference evidence="2 3" key="1">
    <citation type="submission" date="2014-06" db="EMBL/GenBank/DDBJ databases">
        <title>Whole Genome Sequences of Three Symbiotic Endozoicomonas Bacteria.</title>
        <authorList>
            <person name="Neave M.J."/>
            <person name="Apprill A."/>
            <person name="Voolstra C.R."/>
        </authorList>
    </citation>
    <scope>NUCLEOTIDE SEQUENCE [LARGE SCALE GENOMIC DNA]</scope>
    <source>
        <strain evidence="2 3">DSM 22380</strain>
    </source>
</reference>
<comment type="caution">
    <text evidence="2">The sequence shown here is derived from an EMBL/GenBank/DDBJ whole genome shotgun (WGS) entry which is preliminary data.</text>
</comment>
<accession>A0A081K8J3</accession>
<dbReference type="Pfam" id="PF03705">
    <property type="entry name" value="CheR_N"/>
    <property type="match status" value="1"/>
</dbReference>
<dbReference type="SUPFAM" id="SSF47757">
    <property type="entry name" value="Chemotaxis receptor methyltransferase CheR, N-terminal domain"/>
    <property type="match status" value="1"/>
</dbReference>
<dbReference type="InterPro" id="IPR022642">
    <property type="entry name" value="CheR_C"/>
</dbReference>
<feature type="domain" description="CheR-type methyltransferase" evidence="1">
    <location>
        <begin position="10"/>
        <end position="255"/>
    </location>
</feature>
<dbReference type="InterPro" id="IPR022641">
    <property type="entry name" value="CheR_N"/>
</dbReference>
<dbReference type="InterPro" id="IPR050903">
    <property type="entry name" value="Bact_Chemotaxis_MeTrfase"/>
</dbReference>
<evidence type="ECO:0000313" key="2">
    <source>
        <dbReference type="EMBL" id="KEI70469.1"/>
    </source>
</evidence>
<evidence type="ECO:0000313" key="3">
    <source>
        <dbReference type="Proteomes" id="UP000027997"/>
    </source>
</evidence>
<dbReference type="PRINTS" id="PR00996">
    <property type="entry name" value="CHERMTFRASE"/>
</dbReference>
<dbReference type="STRING" id="305900.GV64_06740"/>
<dbReference type="PANTHER" id="PTHR24422:SF8">
    <property type="entry name" value="CHEMOTAXIS PROTEIN"/>
    <property type="match status" value="1"/>
</dbReference>
<dbReference type="SMART" id="SM00138">
    <property type="entry name" value="MeTrc"/>
    <property type="match status" value="1"/>
</dbReference>
<dbReference type="RefSeq" id="WP_020580953.1">
    <property type="nucleotide sequence ID" value="NZ_JOJP01000001.1"/>
</dbReference>
<gene>
    <name evidence="2" type="ORF">GV64_06740</name>
</gene>
<dbReference type="PANTHER" id="PTHR24422">
    <property type="entry name" value="CHEMOTAXIS PROTEIN METHYLTRANSFERASE"/>
    <property type="match status" value="1"/>
</dbReference>
<organism evidence="2 3">
    <name type="scientific">Endozoicomonas elysicola</name>
    <dbReference type="NCBI Taxonomy" id="305900"/>
    <lineage>
        <taxon>Bacteria</taxon>
        <taxon>Pseudomonadati</taxon>
        <taxon>Pseudomonadota</taxon>
        <taxon>Gammaproteobacteria</taxon>
        <taxon>Oceanospirillales</taxon>
        <taxon>Endozoicomonadaceae</taxon>
        <taxon>Endozoicomonas</taxon>
    </lineage>
</organism>
<dbReference type="InterPro" id="IPR000780">
    <property type="entry name" value="CheR_MeTrfase"/>
</dbReference>
<protein>
    <submittedName>
        <fullName evidence="2">Chemotaxis protein CheR</fullName>
    </submittedName>
</protein>
<dbReference type="EMBL" id="JOJP01000001">
    <property type="protein sequence ID" value="KEI70469.1"/>
    <property type="molecule type" value="Genomic_DNA"/>
</dbReference>
<dbReference type="PROSITE" id="PS50123">
    <property type="entry name" value="CHER"/>
    <property type="match status" value="1"/>
</dbReference>